<dbReference type="OrthoDB" id="16535at2759"/>
<evidence type="ECO:0000256" key="1">
    <source>
        <dbReference type="ARBA" id="ARBA00004173"/>
    </source>
</evidence>
<dbReference type="Pfam" id="PF06644">
    <property type="entry name" value="ATP11"/>
    <property type="match status" value="1"/>
</dbReference>
<protein>
    <recommendedName>
        <fullName evidence="8">ATP11-domain-containing protein</fullName>
    </recommendedName>
</protein>
<comment type="similarity">
    <text evidence="2">Belongs to the ATP11 family.</text>
</comment>
<accession>A0A9W8H2Z3</accession>
<evidence type="ECO:0000256" key="4">
    <source>
        <dbReference type="ARBA" id="ARBA00023128"/>
    </source>
</evidence>
<evidence type="ECO:0000256" key="3">
    <source>
        <dbReference type="ARBA" id="ARBA00022946"/>
    </source>
</evidence>
<organism evidence="6 7">
    <name type="scientific">Coemansia javaensis</name>
    <dbReference type="NCBI Taxonomy" id="2761396"/>
    <lineage>
        <taxon>Eukaryota</taxon>
        <taxon>Fungi</taxon>
        <taxon>Fungi incertae sedis</taxon>
        <taxon>Zoopagomycota</taxon>
        <taxon>Kickxellomycotina</taxon>
        <taxon>Kickxellomycetes</taxon>
        <taxon>Kickxellales</taxon>
        <taxon>Kickxellaceae</taxon>
        <taxon>Coemansia</taxon>
    </lineage>
</organism>
<keyword evidence="7" id="KW-1185">Reference proteome</keyword>
<dbReference type="InterPro" id="IPR010591">
    <property type="entry name" value="ATP11"/>
</dbReference>
<sequence length="295" mass="32827">MALAGRIGAAAARLALTGRGGGVRAASHAPALARLVPAWPRGGRKQISHVPDYEAKYRDKLLQRARERGAGSIDELKQQLKQQSKQQQQQQQQQPTQQTKDAAPGDDTGARERRPRAAGLPPNVKALNDIMRVELLESKSSEEVGQIWNAYHAGRDGISAAIPGGTYRELAQVARRNPLFVLPLPRSEGVEFFLLQVDFHQVHFTSLLEYKTDPAAARPYLTLTHYTDLLDSKDVVLMRGEIDRHLDPHSAQCLALLMQQFYVSGGPEKRRLLEQFNQNPAEFDYKQLVDAAARL</sequence>
<evidence type="ECO:0000256" key="2">
    <source>
        <dbReference type="ARBA" id="ARBA00009116"/>
    </source>
</evidence>
<reference evidence="6" key="1">
    <citation type="submission" date="2022-07" db="EMBL/GenBank/DDBJ databases">
        <title>Phylogenomic reconstructions and comparative analyses of Kickxellomycotina fungi.</title>
        <authorList>
            <person name="Reynolds N.K."/>
            <person name="Stajich J.E."/>
            <person name="Barry K."/>
            <person name="Grigoriev I.V."/>
            <person name="Crous P."/>
            <person name="Smith M.E."/>
        </authorList>
    </citation>
    <scope>NUCLEOTIDE SEQUENCE</scope>
    <source>
        <strain evidence="6">NBRC 105414</strain>
    </source>
</reference>
<dbReference type="Proteomes" id="UP001140217">
    <property type="component" value="Unassembled WGS sequence"/>
</dbReference>
<feature type="compositionally biased region" description="Low complexity" evidence="5">
    <location>
        <begin position="79"/>
        <end position="100"/>
    </location>
</feature>
<feature type="region of interest" description="Disordered" evidence="5">
    <location>
        <begin position="75"/>
        <end position="122"/>
    </location>
</feature>
<dbReference type="PANTHER" id="PTHR13126:SF0">
    <property type="entry name" value="ATP SYNTHASE MITOCHONDRIAL F1 COMPLEX ASSEMBLY FACTOR 1"/>
    <property type="match status" value="1"/>
</dbReference>
<proteinExistence type="inferred from homology"/>
<gene>
    <name evidence="6" type="ORF">H4R18_005125</name>
</gene>
<keyword evidence="4" id="KW-0496">Mitochondrion</keyword>
<evidence type="ECO:0000313" key="7">
    <source>
        <dbReference type="Proteomes" id="UP001140217"/>
    </source>
</evidence>
<name>A0A9W8H2Z3_9FUNG</name>
<dbReference type="GO" id="GO:0033615">
    <property type="term" value="P:mitochondrial proton-transporting ATP synthase complex assembly"/>
    <property type="evidence" value="ECO:0007669"/>
    <property type="project" value="TreeGrafter"/>
</dbReference>
<dbReference type="GO" id="GO:0005739">
    <property type="term" value="C:mitochondrion"/>
    <property type="evidence" value="ECO:0007669"/>
    <property type="project" value="UniProtKB-SubCell"/>
</dbReference>
<evidence type="ECO:0008006" key="8">
    <source>
        <dbReference type="Google" id="ProtNLM"/>
    </source>
</evidence>
<evidence type="ECO:0000256" key="5">
    <source>
        <dbReference type="SAM" id="MobiDB-lite"/>
    </source>
</evidence>
<dbReference type="PANTHER" id="PTHR13126">
    <property type="entry name" value="CHAPERONE ATP11"/>
    <property type="match status" value="1"/>
</dbReference>
<keyword evidence="3" id="KW-0809">Transit peptide</keyword>
<evidence type="ECO:0000313" key="6">
    <source>
        <dbReference type="EMBL" id="KAJ2777499.1"/>
    </source>
</evidence>
<comment type="subcellular location">
    <subcellularLocation>
        <location evidence="1">Mitochondrion</location>
    </subcellularLocation>
</comment>
<comment type="caution">
    <text evidence="6">The sequence shown here is derived from an EMBL/GenBank/DDBJ whole genome shotgun (WGS) entry which is preliminary data.</text>
</comment>
<dbReference type="EMBL" id="JANBUL010000287">
    <property type="protein sequence ID" value="KAJ2777499.1"/>
    <property type="molecule type" value="Genomic_DNA"/>
</dbReference>
<dbReference type="AlphaFoldDB" id="A0A9W8H2Z3"/>